<proteinExistence type="predicted"/>
<evidence type="ECO:0000256" key="1">
    <source>
        <dbReference type="SAM" id="MobiDB-lite"/>
    </source>
</evidence>
<dbReference type="GO" id="GO:0140580">
    <property type="term" value="F:mitochondrion autophagosome adaptor activity"/>
    <property type="evidence" value="ECO:0007669"/>
    <property type="project" value="InterPro"/>
</dbReference>
<keyword evidence="3" id="KW-1185">Reference proteome</keyword>
<dbReference type="AlphaFoldDB" id="A0A6A6V0I3"/>
<gene>
    <name evidence="2" type="ORF">M011DRAFT_480342</name>
</gene>
<dbReference type="InterPro" id="IPR013898">
    <property type="entry name" value="Atg43"/>
</dbReference>
<reference evidence="2" key="1">
    <citation type="journal article" date="2020" name="Stud. Mycol.">
        <title>101 Dothideomycetes genomes: a test case for predicting lifestyles and emergence of pathogens.</title>
        <authorList>
            <person name="Haridas S."/>
            <person name="Albert R."/>
            <person name="Binder M."/>
            <person name="Bloem J."/>
            <person name="Labutti K."/>
            <person name="Salamov A."/>
            <person name="Andreopoulos B."/>
            <person name="Baker S."/>
            <person name="Barry K."/>
            <person name="Bills G."/>
            <person name="Bluhm B."/>
            <person name="Cannon C."/>
            <person name="Castanera R."/>
            <person name="Culley D."/>
            <person name="Daum C."/>
            <person name="Ezra D."/>
            <person name="Gonzalez J."/>
            <person name="Henrissat B."/>
            <person name="Kuo A."/>
            <person name="Liang C."/>
            <person name="Lipzen A."/>
            <person name="Lutzoni F."/>
            <person name="Magnuson J."/>
            <person name="Mondo S."/>
            <person name="Nolan M."/>
            <person name="Ohm R."/>
            <person name="Pangilinan J."/>
            <person name="Park H.-J."/>
            <person name="Ramirez L."/>
            <person name="Alfaro M."/>
            <person name="Sun H."/>
            <person name="Tritt A."/>
            <person name="Yoshinaga Y."/>
            <person name="Zwiers L.-H."/>
            <person name="Turgeon B."/>
            <person name="Goodwin S."/>
            <person name="Spatafora J."/>
            <person name="Crous P."/>
            <person name="Grigoriev I."/>
        </authorList>
    </citation>
    <scope>NUCLEOTIDE SEQUENCE</scope>
    <source>
        <strain evidence="2">CBS 119925</strain>
    </source>
</reference>
<protein>
    <submittedName>
        <fullName evidence="2">DUF1770-domain-containing protein</fullName>
    </submittedName>
</protein>
<dbReference type="EMBL" id="MU006592">
    <property type="protein sequence ID" value="KAF2744038.1"/>
    <property type="molecule type" value="Genomic_DNA"/>
</dbReference>
<accession>A0A6A6V0I3</accession>
<evidence type="ECO:0000313" key="2">
    <source>
        <dbReference type="EMBL" id="KAF2744038.1"/>
    </source>
</evidence>
<sequence length="184" mass="20823">MAADAPVEIASILQSASIKRNPSPAHDLNPSTAASEKVPVHLAPHPDPDDVSNVAEDEIPISLLDPVHRRANMPPLPDMRFEQSYLKSIEKAESWQGVVWITIRDQVVMCFAQGVLWNLLLHGWRYFNRSSKFSGRSVGARLRRWWWGVNNWQIPTSGQRSFKGQRLARNATAHYRDQFPSGSE</sequence>
<feature type="region of interest" description="Disordered" evidence="1">
    <location>
        <begin position="18"/>
        <end position="48"/>
    </location>
</feature>
<dbReference type="Proteomes" id="UP000799440">
    <property type="component" value="Unassembled WGS sequence"/>
</dbReference>
<evidence type="ECO:0000313" key="3">
    <source>
        <dbReference type="Proteomes" id="UP000799440"/>
    </source>
</evidence>
<dbReference type="PANTHER" id="PTHR38699:SF1">
    <property type="entry name" value="MITOPHAGY RECEPTOR ATG43"/>
    <property type="match status" value="1"/>
</dbReference>
<dbReference type="PANTHER" id="PTHR38699">
    <property type="entry name" value="CHROMOSOME 1, WHOLE GENOME SHOTGUN SEQUENCE"/>
    <property type="match status" value="1"/>
</dbReference>
<organism evidence="2 3">
    <name type="scientific">Sporormia fimetaria CBS 119925</name>
    <dbReference type="NCBI Taxonomy" id="1340428"/>
    <lineage>
        <taxon>Eukaryota</taxon>
        <taxon>Fungi</taxon>
        <taxon>Dikarya</taxon>
        <taxon>Ascomycota</taxon>
        <taxon>Pezizomycotina</taxon>
        <taxon>Dothideomycetes</taxon>
        <taxon>Pleosporomycetidae</taxon>
        <taxon>Pleosporales</taxon>
        <taxon>Sporormiaceae</taxon>
        <taxon>Sporormia</taxon>
    </lineage>
</organism>
<name>A0A6A6V0I3_9PLEO</name>
<dbReference type="GO" id="GO:0000423">
    <property type="term" value="P:mitophagy"/>
    <property type="evidence" value="ECO:0007669"/>
    <property type="project" value="InterPro"/>
</dbReference>
<dbReference type="OrthoDB" id="2430343at2759"/>
<dbReference type="Pfam" id="PF08589">
    <property type="entry name" value="ATG43"/>
    <property type="match status" value="1"/>
</dbReference>